<sequence>MREHNLENVDADLPRNQLIVVTGISKSGKSSLAFGTIYAEAQRLYLDSISPYARRLFGQMPVPVVTSTEELRDADDSLIVIQHNPDVIHRAE</sequence>
<evidence type="ECO:0000256" key="4">
    <source>
        <dbReference type="ARBA" id="ARBA00022741"/>
    </source>
</evidence>
<keyword evidence="7" id="KW-0067">ATP-binding</keyword>
<keyword evidence="15" id="KW-1185">Reference proteome</keyword>
<keyword evidence="4" id="KW-0547">Nucleotide-binding</keyword>
<dbReference type="InterPro" id="IPR027417">
    <property type="entry name" value="P-loop_NTPase"/>
</dbReference>
<keyword evidence="2" id="KW-0963">Cytoplasm</keyword>
<keyword evidence="3" id="KW-0677">Repeat</keyword>
<evidence type="ECO:0000256" key="9">
    <source>
        <dbReference type="ARBA" id="ARBA00023125"/>
    </source>
</evidence>
<evidence type="ECO:0000256" key="6">
    <source>
        <dbReference type="ARBA" id="ARBA00022769"/>
    </source>
</evidence>
<dbReference type="Proteomes" id="UP001156708">
    <property type="component" value="Unassembled WGS sequence"/>
</dbReference>
<dbReference type="GO" id="GO:0006281">
    <property type="term" value="P:DNA repair"/>
    <property type="evidence" value="ECO:0007669"/>
    <property type="project" value="UniProtKB-KW"/>
</dbReference>
<evidence type="ECO:0000256" key="1">
    <source>
        <dbReference type="ARBA" id="ARBA00004496"/>
    </source>
</evidence>
<evidence type="ECO:0000256" key="5">
    <source>
        <dbReference type="ARBA" id="ARBA00022763"/>
    </source>
</evidence>
<keyword evidence="9" id="KW-0238">DNA-binding</keyword>
<proteinExistence type="inferred from homology"/>
<dbReference type="GO" id="GO:0003677">
    <property type="term" value="F:DNA binding"/>
    <property type="evidence" value="ECO:0007669"/>
    <property type="project" value="UniProtKB-KW"/>
</dbReference>
<evidence type="ECO:0000313" key="15">
    <source>
        <dbReference type="Proteomes" id="UP001156708"/>
    </source>
</evidence>
<comment type="similarity">
    <text evidence="11">Belongs to the ABC transporter superfamily. UvrA family.</text>
</comment>
<dbReference type="PANTHER" id="PTHR43152:SF1">
    <property type="entry name" value="UVRA PROTEIN"/>
    <property type="match status" value="1"/>
</dbReference>
<comment type="subcellular location">
    <subcellularLocation>
        <location evidence="1">Cytoplasm</location>
    </subcellularLocation>
</comment>
<evidence type="ECO:0000256" key="12">
    <source>
        <dbReference type="ARBA" id="ARBA00039316"/>
    </source>
</evidence>
<evidence type="ECO:0000256" key="2">
    <source>
        <dbReference type="ARBA" id="ARBA00022490"/>
    </source>
</evidence>
<name>A0AA37SGW8_9PROT</name>
<dbReference type="Gene3D" id="3.40.50.300">
    <property type="entry name" value="P-loop containing nucleotide triphosphate hydrolases"/>
    <property type="match status" value="1"/>
</dbReference>
<keyword evidence="6" id="KW-0228">DNA excision</keyword>
<keyword evidence="10" id="KW-0234">DNA repair</keyword>
<dbReference type="EMBL" id="BSNZ01000006">
    <property type="protein sequence ID" value="GLQ83988.1"/>
    <property type="molecule type" value="Genomic_DNA"/>
</dbReference>
<protein>
    <recommendedName>
        <fullName evidence="12">UvrABC system protein A</fullName>
    </recommendedName>
    <alternativeName>
        <fullName evidence="13">Excinuclease ABC subunit A</fullName>
    </alternativeName>
</protein>
<evidence type="ECO:0000256" key="8">
    <source>
        <dbReference type="ARBA" id="ARBA00022881"/>
    </source>
</evidence>
<evidence type="ECO:0000256" key="13">
    <source>
        <dbReference type="ARBA" id="ARBA00042156"/>
    </source>
</evidence>
<reference evidence="15" key="1">
    <citation type="journal article" date="2019" name="Int. J. Syst. Evol. Microbiol.">
        <title>The Global Catalogue of Microorganisms (GCM) 10K type strain sequencing project: providing services to taxonomists for standard genome sequencing and annotation.</title>
        <authorList>
            <consortium name="The Broad Institute Genomics Platform"/>
            <consortium name="The Broad Institute Genome Sequencing Center for Infectious Disease"/>
            <person name="Wu L."/>
            <person name="Ma J."/>
        </authorList>
    </citation>
    <scope>NUCLEOTIDE SEQUENCE [LARGE SCALE GENOMIC DNA]</scope>
    <source>
        <strain evidence="15">NBRC 12467</strain>
    </source>
</reference>
<gene>
    <name evidence="14" type="ORF">GCM10007872_08960</name>
</gene>
<dbReference type="GO" id="GO:0004518">
    <property type="term" value="F:nuclease activity"/>
    <property type="evidence" value="ECO:0007669"/>
    <property type="project" value="UniProtKB-KW"/>
</dbReference>
<evidence type="ECO:0000256" key="3">
    <source>
        <dbReference type="ARBA" id="ARBA00022737"/>
    </source>
</evidence>
<comment type="caution">
    <text evidence="14">The sequence shown here is derived from an EMBL/GenBank/DDBJ whole genome shotgun (WGS) entry which is preliminary data.</text>
</comment>
<accession>A0AA37SGW8</accession>
<organism evidence="14 15">
    <name type="scientific">Gluconobacter sphaericus NBRC 12467</name>
    <dbReference type="NCBI Taxonomy" id="1307951"/>
    <lineage>
        <taxon>Bacteria</taxon>
        <taxon>Pseudomonadati</taxon>
        <taxon>Pseudomonadota</taxon>
        <taxon>Alphaproteobacteria</taxon>
        <taxon>Acetobacterales</taxon>
        <taxon>Acetobacteraceae</taxon>
        <taxon>Gluconobacter</taxon>
    </lineage>
</organism>
<dbReference type="GO" id="GO:0005737">
    <property type="term" value="C:cytoplasm"/>
    <property type="evidence" value="ECO:0007669"/>
    <property type="project" value="UniProtKB-SubCell"/>
</dbReference>
<keyword evidence="5" id="KW-0227">DNA damage</keyword>
<dbReference type="AlphaFoldDB" id="A0AA37SGW8"/>
<evidence type="ECO:0000256" key="10">
    <source>
        <dbReference type="ARBA" id="ARBA00023204"/>
    </source>
</evidence>
<evidence type="ECO:0000256" key="11">
    <source>
        <dbReference type="ARBA" id="ARBA00038000"/>
    </source>
</evidence>
<dbReference type="SUPFAM" id="SSF52540">
    <property type="entry name" value="P-loop containing nucleoside triphosphate hydrolases"/>
    <property type="match status" value="1"/>
</dbReference>
<dbReference type="PANTHER" id="PTHR43152">
    <property type="entry name" value="UVRABC SYSTEM PROTEIN A"/>
    <property type="match status" value="1"/>
</dbReference>
<evidence type="ECO:0000256" key="7">
    <source>
        <dbReference type="ARBA" id="ARBA00022840"/>
    </source>
</evidence>
<evidence type="ECO:0000313" key="14">
    <source>
        <dbReference type="EMBL" id="GLQ83988.1"/>
    </source>
</evidence>
<keyword evidence="8" id="KW-0267">Excision nuclease</keyword>
<dbReference type="GO" id="GO:0005524">
    <property type="term" value="F:ATP binding"/>
    <property type="evidence" value="ECO:0007669"/>
    <property type="project" value="UniProtKB-KW"/>
</dbReference>